<proteinExistence type="predicted"/>
<dbReference type="InterPro" id="IPR051412">
    <property type="entry name" value="Formin_Homology_Diaphanous_sf"/>
</dbReference>
<dbReference type="SUPFAM" id="SSF101447">
    <property type="entry name" value="Formin homology 2 domain (FH2 domain)"/>
    <property type="match status" value="1"/>
</dbReference>
<dbReference type="InterPro" id="IPR042201">
    <property type="entry name" value="FH2_Formin_sf"/>
</dbReference>
<evidence type="ECO:0000259" key="1">
    <source>
        <dbReference type="PROSITE" id="PS51444"/>
    </source>
</evidence>
<dbReference type="Gene3D" id="1.20.58.2220">
    <property type="entry name" value="Formin, FH2 domain"/>
    <property type="match status" value="1"/>
</dbReference>
<evidence type="ECO:0000313" key="2">
    <source>
        <dbReference type="EMBL" id="CAG9131742.1"/>
    </source>
</evidence>
<dbReference type="PROSITE" id="PS51444">
    <property type="entry name" value="FH2"/>
    <property type="match status" value="1"/>
</dbReference>
<dbReference type="PANTHER" id="PTHR45691:SF6">
    <property type="entry name" value="PROTEIN DIAPHANOUS"/>
    <property type="match status" value="1"/>
</dbReference>
<feature type="domain" description="FH2" evidence="1">
    <location>
        <begin position="1"/>
        <end position="160"/>
    </location>
</feature>
<evidence type="ECO:0000313" key="3">
    <source>
        <dbReference type="Proteomes" id="UP000653454"/>
    </source>
</evidence>
<dbReference type="Pfam" id="PF02181">
    <property type="entry name" value="FH2"/>
    <property type="match status" value="1"/>
</dbReference>
<reference evidence="2" key="1">
    <citation type="submission" date="2020-11" db="EMBL/GenBank/DDBJ databases">
        <authorList>
            <person name="Whiteford S."/>
        </authorList>
    </citation>
    <scope>NUCLEOTIDE SEQUENCE</scope>
</reference>
<name>A0A8S4FYV6_PLUXY</name>
<dbReference type="Proteomes" id="UP000653454">
    <property type="component" value="Unassembled WGS sequence"/>
</dbReference>
<dbReference type="InterPro" id="IPR015425">
    <property type="entry name" value="FH2_Formin"/>
</dbReference>
<accession>A0A8S4FYV6</accession>
<dbReference type="GO" id="GO:0005884">
    <property type="term" value="C:actin filament"/>
    <property type="evidence" value="ECO:0007669"/>
    <property type="project" value="TreeGrafter"/>
</dbReference>
<organism evidence="2 3">
    <name type="scientific">Plutella xylostella</name>
    <name type="common">Diamondback moth</name>
    <name type="synonym">Plutella maculipennis</name>
    <dbReference type="NCBI Taxonomy" id="51655"/>
    <lineage>
        <taxon>Eukaryota</taxon>
        <taxon>Metazoa</taxon>
        <taxon>Ecdysozoa</taxon>
        <taxon>Arthropoda</taxon>
        <taxon>Hexapoda</taxon>
        <taxon>Insecta</taxon>
        <taxon>Pterygota</taxon>
        <taxon>Neoptera</taxon>
        <taxon>Endopterygota</taxon>
        <taxon>Lepidoptera</taxon>
        <taxon>Glossata</taxon>
        <taxon>Ditrysia</taxon>
        <taxon>Yponomeutoidea</taxon>
        <taxon>Plutellidae</taxon>
        <taxon>Plutella</taxon>
    </lineage>
</organism>
<dbReference type="PANTHER" id="PTHR45691">
    <property type="entry name" value="PROTEIN DIAPHANOUS"/>
    <property type="match status" value="1"/>
</dbReference>
<sequence>MPVLLNSSIRVHTLKKVKDLKVLDSKAAQNLSILLGGSLKHMAYDHIKMCILTCDTKVLNGNVLDLLIQYLPPPDQLKKLLEYKDSLSSLTEAEQFAATVADIKRLAPRLRSLAFREHYQELISSLKPHKDRLSSLTEAEQFAATVADIKRLAPRLRSLA</sequence>
<dbReference type="AlphaFoldDB" id="A0A8S4FYV6"/>
<protein>
    <submittedName>
        <fullName evidence="2">(diamondback moth) hypothetical protein</fullName>
    </submittedName>
</protein>
<comment type="caution">
    <text evidence="2">The sequence shown here is derived from an EMBL/GenBank/DDBJ whole genome shotgun (WGS) entry which is preliminary data.</text>
</comment>
<dbReference type="GO" id="GO:0030041">
    <property type="term" value="P:actin filament polymerization"/>
    <property type="evidence" value="ECO:0007669"/>
    <property type="project" value="TreeGrafter"/>
</dbReference>
<gene>
    <name evidence="2" type="ORF">PLXY2_LOCUS10465</name>
</gene>
<keyword evidence="3" id="KW-1185">Reference proteome</keyword>
<dbReference type="EMBL" id="CAJHNJ030000046">
    <property type="protein sequence ID" value="CAG9131742.1"/>
    <property type="molecule type" value="Genomic_DNA"/>
</dbReference>